<evidence type="ECO:0000313" key="2">
    <source>
        <dbReference type="EMBL" id="SMB88408.1"/>
    </source>
</evidence>
<dbReference type="AlphaFoldDB" id="A0A1W1V505"/>
<protein>
    <submittedName>
        <fullName evidence="2">Uncharacterized protein</fullName>
    </submittedName>
</protein>
<feature type="chain" id="PRO_5013275135" evidence="1">
    <location>
        <begin position="23"/>
        <end position="128"/>
    </location>
</feature>
<evidence type="ECO:0000256" key="1">
    <source>
        <dbReference type="SAM" id="SignalP"/>
    </source>
</evidence>
<dbReference type="EMBL" id="FWWU01000009">
    <property type="protein sequence ID" value="SMB88408.1"/>
    <property type="molecule type" value="Genomic_DNA"/>
</dbReference>
<dbReference type="Proteomes" id="UP000192582">
    <property type="component" value="Unassembled WGS sequence"/>
</dbReference>
<accession>A0A1W1V505</accession>
<gene>
    <name evidence="2" type="ORF">SAMN00790413_00033</name>
</gene>
<proteinExistence type="predicted"/>
<feature type="signal peptide" evidence="1">
    <location>
        <begin position="1"/>
        <end position="22"/>
    </location>
</feature>
<evidence type="ECO:0000313" key="3">
    <source>
        <dbReference type="Proteomes" id="UP000192582"/>
    </source>
</evidence>
<sequence length="128" mass="14208">MKRLLTLSLLCLASGAAAQTWAGDLKPYEVKNTRICDALRVFAPEKPTFFRAYRINLPAFLARDIVQIAINKNGFRAGLGSDQNYVDFGDAGGGQGFLKKTYTSENRFITAYLDMVDRYATEICLIGN</sequence>
<dbReference type="RefSeq" id="WP_139806781.1">
    <property type="nucleotide sequence ID" value="NZ_FWWU01000009.1"/>
</dbReference>
<dbReference type="OrthoDB" id="68623at2"/>
<keyword evidence="1" id="KW-0732">Signal</keyword>
<name>A0A1W1V505_9DEIO</name>
<keyword evidence="3" id="KW-1185">Reference proteome</keyword>
<organism evidence="2 3">
    <name type="scientific">Deinococcus hopiensis KR-140</name>
    <dbReference type="NCBI Taxonomy" id="695939"/>
    <lineage>
        <taxon>Bacteria</taxon>
        <taxon>Thermotogati</taxon>
        <taxon>Deinococcota</taxon>
        <taxon>Deinococci</taxon>
        <taxon>Deinococcales</taxon>
        <taxon>Deinococcaceae</taxon>
        <taxon>Deinococcus</taxon>
    </lineage>
</organism>
<reference evidence="2 3" key="1">
    <citation type="submission" date="2017-04" db="EMBL/GenBank/DDBJ databases">
        <authorList>
            <person name="Afonso C.L."/>
            <person name="Miller P.J."/>
            <person name="Scott M.A."/>
            <person name="Spackman E."/>
            <person name="Goraichik I."/>
            <person name="Dimitrov K.M."/>
            <person name="Suarez D.L."/>
            <person name="Swayne D.E."/>
        </authorList>
    </citation>
    <scope>NUCLEOTIDE SEQUENCE [LARGE SCALE GENOMIC DNA]</scope>
    <source>
        <strain evidence="2 3">KR-140</strain>
    </source>
</reference>